<dbReference type="InterPro" id="IPR036396">
    <property type="entry name" value="Cyt_P450_sf"/>
</dbReference>
<dbReference type="RefSeq" id="WP_345378979.1">
    <property type="nucleotide sequence ID" value="NZ_BAABIC010000003.1"/>
</dbReference>
<evidence type="ECO:0000256" key="1">
    <source>
        <dbReference type="ARBA" id="ARBA00010617"/>
    </source>
</evidence>
<keyword evidence="3" id="KW-1185">Reference proteome</keyword>
<dbReference type="Gene3D" id="1.10.630.10">
    <property type="entry name" value="Cytochrome P450"/>
    <property type="match status" value="1"/>
</dbReference>
<gene>
    <name evidence="2" type="ORF">GCM10023215_12750</name>
</gene>
<dbReference type="Proteomes" id="UP001500325">
    <property type="component" value="Unassembled WGS sequence"/>
</dbReference>
<dbReference type="Pfam" id="PF00067">
    <property type="entry name" value="p450"/>
    <property type="match status" value="1"/>
</dbReference>
<evidence type="ECO:0008006" key="4">
    <source>
        <dbReference type="Google" id="ProtNLM"/>
    </source>
</evidence>
<dbReference type="CDD" id="cd00302">
    <property type="entry name" value="cytochrome_P450"/>
    <property type="match status" value="1"/>
</dbReference>
<protein>
    <recommendedName>
        <fullName evidence="4">Cytochrome P450</fullName>
    </recommendedName>
</protein>
<dbReference type="EMBL" id="BAABIC010000003">
    <property type="protein sequence ID" value="GAA4680740.1"/>
    <property type="molecule type" value="Genomic_DNA"/>
</dbReference>
<evidence type="ECO:0000313" key="2">
    <source>
        <dbReference type="EMBL" id="GAA4680740.1"/>
    </source>
</evidence>
<accession>A0ABP8W4K8</accession>
<evidence type="ECO:0000313" key="3">
    <source>
        <dbReference type="Proteomes" id="UP001500325"/>
    </source>
</evidence>
<proteinExistence type="inferred from homology"/>
<dbReference type="InterPro" id="IPR001128">
    <property type="entry name" value="Cyt_P450"/>
</dbReference>
<comment type="caution">
    <text evidence="2">The sequence shown here is derived from an EMBL/GenBank/DDBJ whole genome shotgun (WGS) entry which is preliminary data.</text>
</comment>
<dbReference type="PANTHER" id="PTHR46696:SF1">
    <property type="entry name" value="CYTOCHROME P450 YJIB-RELATED"/>
    <property type="match status" value="1"/>
</dbReference>
<sequence length="403" mass="43986">MSAPTVTEGGTVVTLTSFADAKEAYRSAELRQSLYDEGEVVMADVLVNLHGREHRDRRRVENRMFRREVFERYERELFPGVVARTLQPYVERGGVDLVHLGHELMLNLAALTAGVDRPEGTAEETARLYAYMMRFIQGATLAHSTGDRAAEAAAVAQALEDWDAEFLAPSIARRRALLAAGEELPRDVLATLLRHEDELGLPHHVIRREVAFFLLAGGHTSATAFVRTVDHLLDRLETRPDERARVADPLFLQRCVHETVRLNPSSPVGRRRALAPVRLRSGVEIPEGATVVIDLHAVNRDVTVFGPDAAEFDPDRAVPPGVAPFGLSFAAGMHVCIGQDLAAGVVARGGADPDAHLFGLVTGAVGQLFAAGVRRDPATPPRRDTATARPYWGTYPVLLGGDR</sequence>
<dbReference type="PANTHER" id="PTHR46696">
    <property type="entry name" value="P450, PUTATIVE (EUROFUNG)-RELATED"/>
    <property type="match status" value="1"/>
</dbReference>
<comment type="similarity">
    <text evidence="1">Belongs to the cytochrome P450 family.</text>
</comment>
<reference evidence="3" key="1">
    <citation type="journal article" date="2019" name="Int. J. Syst. Evol. Microbiol.">
        <title>The Global Catalogue of Microorganisms (GCM) 10K type strain sequencing project: providing services to taxonomists for standard genome sequencing and annotation.</title>
        <authorList>
            <consortium name="The Broad Institute Genomics Platform"/>
            <consortium name="The Broad Institute Genome Sequencing Center for Infectious Disease"/>
            <person name="Wu L."/>
            <person name="Ma J."/>
        </authorList>
    </citation>
    <scope>NUCLEOTIDE SEQUENCE [LARGE SCALE GENOMIC DNA]</scope>
    <source>
        <strain evidence="3">JCM 18055</strain>
    </source>
</reference>
<name>A0ABP8W4K8_9PSEU</name>
<organism evidence="2 3">
    <name type="scientific">Pseudonocardia yuanmonensis</name>
    <dbReference type="NCBI Taxonomy" id="1095914"/>
    <lineage>
        <taxon>Bacteria</taxon>
        <taxon>Bacillati</taxon>
        <taxon>Actinomycetota</taxon>
        <taxon>Actinomycetes</taxon>
        <taxon>Pseudonocardiales</taxon>
        <taxon>Pseudonocardiaceae</taxon>
        <taxon>Pseudonocardia</taxon>
    </lineage>
</organism>
<dbReference type="SUPFAM" id="SSF48264">
    <property type="entry name" value="Cytochrome P450"/>
    <property type="match status" value="1"/>
</dbReference>